<feature type="compositionally biased region" description="Basic and acidic residues" evidence="1">
    <location>
        <begin position="426"/>
        <end position="435"/>
    </location>
</feature>
<reference evidence="2" key="1">
    <citation type="submission" date="2018-11" db="EMBL/GenBank/DDBJ databases">
        <authorList>
            <person name="Alioto T."/>
            <person name="Alioto T."/>
        </authorList>
    </citation>
    <scope>NUCLEOTIDE SEQUENCE</scope>
</reference>
<accession>A0A8B6CLH3</accession>
<evidence type="ECO:0000313" key="3">
    <source>
        <dbReference type="Proteomes" id="UP000596742"/>
    </source>
</evidence>
<name>A0A8B6CLH3_MYTGA</name>
<dbReference type="EMBL" id="UYJE01001942">
    <property type="protein sequence ID" value="VDI06513.1"/>
    <property type="molecule type" value="Genomic_DNA"/>
</dbReference>
<gene>
    <name evidence="2" type="ORF">MGAL_10B016937</name>
</gene>
<feature type="compositionally biased region" description="Low complexity" evidence="1">
    <location>
        <begin position="482"/>
        <end position="492"/>
    </location>
</feature>
<proteinExistence type="predicted"/>
<feature type="region of interest" description="Disordered" evidence="1">
    <location>
        <begin position="423"/>
        <end position="494"/>
    </location>
</feature>
<dbReference type="Proteomes" id="UP000596742">
    <property type="component" value="Unassembled WGS sequence"/>
</dbReference>
<evidence type="ECO:0008006" key="4">
    <source>
        <dbReference type="Google" id="ProtNLM"/>
    </source>
</evidence>
<evidence type="ECO:0000313" key="2">
    <source>
        <dbReference type="EMBL" id="VDI06513.1"/>
    </source>
</evidence>
<feature type="compositionally biased region" description="Basic and acidic residues" evidence="1">
    <location>
        <begin position="453"/>
        <end position="469"/>
    </location>
</feature>
<keyword evidence="3" id="KW-1185">Reference proteome</keyword>
<comment type="caution">
    <text evidence="2">The sequence shown here is derived from an EMBL/GenBank/DDBJ whole genome shotgun (WGS) entry which is preliminary data.</text>
</comment>
<organism evidence="2 3">
    <name type="scientific">Mytilus galloprovincialis</name>
    <name type="common">Mediterranean mussel</name>
    <dbReference type="NCBI Taxonomy" id="29158"/>
    <lineage>
        <taxon>Eukaryota</taxon>
        <taxon>Metazoa</taxon>
        <taxon>Spiralia</taxon>
        <taxon>Lophotrochozoa</taxon>
        <taxon>Mollusca</taxon>
        <taxon>Bivalvia</taxon>
        <taxon>Autobranchia</taxon>
        <taxon>Pteriomorphia</taxon>
        <taxon>Mytilida</taxon>
        <taxon>Mytiloidea</taxon>
        <taxon>Mytilidae</taxon>
        <taxon>Mytilinae</taxon>
        <taxon>Mytilus</taxon>
    </lineage>
</organism>
<sequence>MTSYELFNPDSIELKKRHLTDLTFWKQYAEEKAAYHDLLSKKILKTVNDYRKKLVKIDGYKDFPLLKSFEASMTRDETQAKEIRSVASSFSCLFRDLQSALDSISTSEYEKEAVAFRKLVKIHSKVLRETESDRDKISHVAFKLERIYTNACKNEKYNSTKQLLDNTISSYDINKESELLLRAKIISKSVELKKLWMEEEKERLDVLLRGWKDCLTAENQLLKHTHQSHGDRALKIAGNIYNEDVCSELAIMRMSPHKYRDFEDSCTLVGKAAKHLDTGDKLNTTDEEITKLHGKSRCKTAVGAVGKNNNTDEKHCKSLTILQTPSANIPHEKNRSATLPASERRKTDRRKDRQLAHSIAKDDNRYEISRRRKTKKSNARATLPYHPEDLQYTEIQDLSKVDDNTSDDENLSVFGDKRLKHGKTKTKIESGDGVKKQKCSNKKVYARVIPQRRQTEDTRRTVAHHDHSNEGSLDSSDDDSSVTDSGGVTSTDHYSSVECEGFTGEATTANKKGKTIPVSNSATFSYLSASEILNLREDATRRLNVYLHLVATEMYKSNDYDTLSLKKGESIAMMQTPTTDGLAFGYKKIRLNTKKKYGLFHVNLTKIDYSVNQNLENVLRIKQ</sequence>
<dbReference type="OrthoDB" id="6105739at2759"/>
<dbReference type="AlphaFoldDB" id="A0A8B6CLH3"/>
<evidence type="ECO:0000256" key="1">
    <source>
        <dbReference type="SAM" id="MobiDB-lite"/>
    </source>
</evidence>
<feature type="compositionally biased region" description="Basic and acidic residues" evidence="1">
    <location>
        <begin position="342"/>
        <end position="369"/>
    </location>
</feature>
<dbReference type="Gene3D" id="2.30.30.40">
    <property type="entry name" value="SH3 Domains"/>
    <property type="match status" value="1"/>
</dbReference>
<protein>
    <recommendedName>
        <fullName evidence="4">SH3 domain-containing protein</fullName>
    </recommendedName>
</protein>
<feature type="compositionally biased region" description="Basic residues" evidence="1">
    <location>
        <begin position="436"/>
        <end position="445"/>
    </location>
</feature>
<feature type="region of interest" description="Disordered" evidence="1">
    <location>
        <begin position="324"/>
        <end position="388"/>
    </location>
</feature>